<comment type="caution">
    <text evidence="1">The sequence shown here is derived from an EMBL/GenBank/DDBJ whole genome shotgun (WGS) entry which is preliminary data.</text>
</comment>
<dbReference type="AlphaFoldDB" id="A0A9N9HH21"/>
<evidence type="ECO:0000313" key="2">
    <source>
        <dbReference type="Proteomes" id="UP000789759"/>
    </source>
</evidence>
<name>A0A9N9HH21_9GLOM</name>
<accession>A0A9N9HH21</accession>
<reference evidence="1" key="1">
    <citation type="submission" date="2021-06" db="EMBL/GenBank/DDBJ databases">
        <authorList>
            <person name="Kallberg Y."/>
            <person name="Tangrot J."/>
            <person name="Rosling A."/>
        </authorList>
    </citation>
    <scope>NUCLEOTIDE SEQUENCE</scope>
    <source>
        <strain evidence="1">FL966</strain>
    </source>
</reference>
<proteinExistence type="predicted"/>
<dbReference type="EMBL" id="CAJVQA010009823">
    <property type="protein sequence ID" value="CAG8690264.1"/>
    <property type="molecule type" value="Genomic_DNA"/>
</dbReference>
<protein>
    <submittedName>
        <fullName evidence="1">15221_t:CDS:1</fullName>
    </submittedName>
</protein>
<sequence>MYYASDGKTCQHQYGGIGEYISSCSNYNLSNNLKNGNDMHYCSVRRTHYPSNILITNTPQVIRINLIHQIRNQITISCHADYQILKTIKGKLLFSLNGANKEELNKALLNSREICNSKKLERFVIYENRRLKDYTDLWTILHYLVKKILKPKGYILFYQQPNLSKPENSAEHYYQLIVFDEFWLCND</sequence>
<evidence type="ECO:0000313" key="1">
    <source>
        <dbReference type="EMBL" id="CAG8690264.1"/>
    </source>
</evidence>
<gene>
    <name evidence="1" type="ORF">CPELLU_LOCUS11258</name>
</gene>
<keyword evidence="2" id="KW-1185">Reference proteome</keyword>
<dbReference type="OrthoDB" id="2439137at2759"/>
<organism evidence="1 2">
    <name type="scientific">Cetraspora pellucida</name>
    <dbReference type="NCBI Taxonomy" id="1433469"/>
    <lineage>
        <taxon>Eukaryota</taxon>
        <taxon>Fungi</taxon>
        <taxon>Fungi incertae sedis</taxon>
        <taxon>Mucoromycota</taxon>
        <taxon>Glomeromycotina</taxon>
        <taxon>Glomeromycetes</taxon>
        <taxon>Diversisporales</taxon>
        <taxon>Gigasporaceae</taxon>
        <taxon>Cetraspora</taxon>
    </lineage>
</organism>
<dbReference type="Proteomes" id="UP000789759">
    <property type="component" value="Unassembled WGS sequence"/>
</dbReference>